<protein>
    <submittedName>
        <fullName evidence="6">HSP20-like chaperone</fullName>
    </submittedName>
</protein>
<reference evidence="6 7" key="1">
    <citation type="submission" date="2015-10" db="EMBL/GenBank/DDBJ databases">
        <title>Full genome of DAOMC 229536 Phialocephala scopiformis, a fungal endophyte of spruce producing the potent anti-insectan compound rugulosin.</title>
        <authorList>
            <consortium name="DOE Joint Genome Institute"/>
            <person name="Walker A.K."/>
            <person name="Frasz S.L."/>
            <person name="Seifert K.A."/>
            <person name="Miller J.D."/>
            <person name="Mondo S.J."/>
            <person name="Labutti K."/>
            <person name="Lipzen A."/>
            <person name="Dockter R."/>
            <person name="Kennedy M."/>
            <person name="Grigoriev I.V."/>
            <person name="Spatafora J.W."/>
        </authorList>
    </citation>
    <scope>NUCLEOTIDE SEQUENCE [LARGE SCALE GENOMIC DNA]</scope>
    <source>
        <strain evidence="6 7">CBS 120377</strain>
    </source>
</reference>
<dbReference type="AlphaFoldDB" id="A0A194XRQ1"/>
<evidence type="ECO:0000256" key="3">
    <source>
        <dbReference type="RuleBase" id="RU003616"/>
    </source>
</evidence>
<name>A0A194XRQ1_MOLSC</name>
<dbReference type="Pfam" id="PF00011">
    <property type="entry name" value="HSP20"/>
    <property type="match status" value="1"/>
</dbReference>
<dbReference type="Proteomes" id="UP000070700">
    <property type="component" value="Unassembled WGS sequence"/>
</dbReference>
<dbReference type="InParanoid" id="A0A194XRQ1"/>
<evidence type="ECO:0000259" key="5">
    <source>
        <dbReference type="PROSITE" id="PS01031"/>
    </source>
</evidence>
<keyword evidence="1" id="KW-0346">Stress response</keyword>
<dbReference type="InterPro" id="IPR002068">
    <property type="entry name" value="A-crystallin/Hsp20_dom"/>
</dbReference>
<organism evidence="6 7">
    <name type="scientific">Mollisia scopiformis</name>
    <name type="common">Conifer needle endophyte fungus</name>
    <name type="synonym">Phialocephala scopiformis</name>
    <dbReference type="NCBI Taxonomy" id="149040"/>
    <lineage>
        <taxon>Eukaryota</taxon>
        <taxon>Fungi</taxon>
        <taxon>Dikarya</taxon>
        <taxon>Ascomycota</taxon>
        <taxon>Pezizomycotina</taxon>
        <taxon>Leotiomycetes</taxon>
        <taxon>Helotiales</taxon>
        <taxon>Mollisiaceae</taxon>
        <taxon>Mollisia</taxon>
    </lineage>
</organism>
<dbReference type="CDD" id="cd06464">
    <property type="entry name" value="ACD_sHsps-like"/>
    <property type="match status" value="1"/>
</dbReference>
<dbReference type="STRING" id="149040.A0A194XRQ1"/>
<evidence type="ECO:0000256" key="2">
    <source>
        <dbReference type="PROSITE-ProRule" id="PRU00285"/>
    </source>
</evidence>
<dbReference type="InterPro" id="IPR031107">
    <property type="entry name" value="Small_HSP"/>
</dbReference>
<proteinExistence type="inferred from homology"/>
<dbReference type="OrthoDB" id="1431247at2759"/>
<evidence type="ECO:0000256" key="4">
    <source>
        <dbReference type="SAM" id="MobiDB-lite"/>
    </source>
</evidence>
<dbReference type="SUPFAM" id="SSF49764">
    <property type="entry name" value="HSP20-like chaperones"/>
    <property type="match status" value="1"/>
</dbReference>
<feature type="compositionally biased region" description="Basic and acidic residues" evidence="4">
    <location>
        <begin position="115"/>
        <end position="151"/>
    </location>
</feature>
<accession>A0A194XRQ1</accession>
<dbReference type="PANTHER" id="PTHR11527">
    <property type="entry name" value="HEAT-SHOCK PROTEIN 20 FAMILY MEMBER"/>
    <property type="match status" value="1"/>
</dbReference>
<dbReference type="RefSeq" id="XP_018076762.1">
    <property type="nucleotide sequence ID" value="XM_018214098.1"/>
</dbReference>
<feature type="region of interest" description="Disordered" evidence="4">
    <location>
        <begin position="87"/>
        <end position="153"/>
    </location>
</feature>
<dbReference type="GeneID" id="28823824"/>
<dbReference type="PROSITE" id="PS01031">
    <property type="entry name" value="SHSP"/>
    <property type="match status" value="1"/>
</dbReference>
<dbReference type="Gene3D" id="2.60.40.790">
    <property type="match status" value="1"/>
</dbReference>
<evidence type="ECO:0000313" key="7">
    <source>
        <dbReference type="Proteomes" id="UP000070700"/>
    </source>
</evidence>
<evidence type="ECO:0000256" key="1">
    <source>
        <dbReference type="ARBA" id="ARBA00023016"/>
    </source>
</evidence>
<dbReference type="EMBL" id="KQ947406">
    <property type="protein sequence ID" value="KUJ22407.1"/>
    <property type="molecule type" value="Genomic_DNA"/>
</dbReference>
<gene>
    <name evidence="6" type="ORF">LY89DRAFT_680548</name>
</gene>
<dbReference type="KEGG" id="psco:LY89DRAFT_680548"/>
<keyword evidence="7" id="KW-1185">Reference proteome</keyword>
<feature type="domain" description="SHSP" evidence="5">
    <location>
        <begin position="40"/>
        <end position="206"/>
    </location>
</feature>
<sequence>MSFYNFPGFSAPDTSFHPLFRLLDQFDQYQDNTGRRHHRSQMKTFNPKFDVKEVDDSYELHGELPGVEQKDIEIEFSDDHTLSIKGRTERSYQSGTPPAGFVEGPTASGAITESGEEHKDHKAYVEDEEAGAKDANTEVAKKDSEQPKEPQAKYWVSERSVGEFSRSFSFPVRVDPDAVKASMKNGILSIVVPKAKQQSSRKITIN</sequence>
<evidence type="ECO:0000313" key="6">
    <source>
        <dbReference type="EMBL" id="KUJ22407.1"/>
    </source>
</evidence>
<dbReference type="InterPro" id="IPR008978">
    <property type="entry name" value="HSP20-like_chaperone"/>
</dbReference>
<comment type="similarity">
    <text evidence="2 3">Belongs to the small heat shock protein (HSP20) family.</text>
</comment>